<evidence type="ECO:0000313" key="2">
    <source>
        <dbReference type="Proteomes" id="UP001185927"/>
    </source>
</evidence>
<evidence type="ECO:0000313" key="1">
    <source>
        <dbReference type="EMBL" id="MDV6266941.1"/>
    </source>
</evidence>
<reference evidence="1 2" key="1">
    <citation type="submission" date="2023-10" db="EMBL/GenBank/DDBJ databases">
        <title>Development of a sustainable strategy for remediation of hydrocarbon-contaminated territories based on the waste exchange concept.</title>
        <authorList>
            <person name="Krivoruchko A."/>
        </authorList>
    </citation>
    <scope>NUCLEOTIDE SEQUENCE [LARGE SCALE GENOMIC DNA]</scope>
    <source>
        <strain evidence="1 2">IEGM 1203</strain>
    </source>
</reference>
<dbReference type="Proteomes" id="UP001185927">
    <property type="component" value="Unassembled WGS sequence"/>
</dbReference>
<proteinExistence type="predicted"/>
<gene>
    <name evidence="1" type="ORF">R3Q16_10025</name>
</gene>
<sequence length="91" mass="9588">MRTFFVNGGQGVDRFPESVGSGAALAFVRQCGVPGTLRVQEILLRAAGARGVADFGGGEVFAGLGRYVGRSGGEASGPFYCPELFRLELFR</sequence>
<comment type="caution">
    <text evidence="1">The sequence shown here is derived from an EMBL/GenBank/DDBJ whole genome shotgun (WGS) entry which is preliminary data.</text>
</comment>
<dbReference type="RefSeq" id="WP_317541206.1">
    <property type="nucleotide sequence ID" value="NZ_JAWLKB010000004.1"/>
</dbReference>
<accession>A0ABU4BRU7</accession>
<dbReference type="EMBL" id="JAWLKB010000004">
    <property type="protein sequence ID" value="MDV6266941.1"/>
    <property type="molecule type" value="Genomic_DNA"/>
</dbReference>
<keyword evidence="2" id="KW-1185">Reference proteome</keyword>
<protein>
    <submittedName>
        <fullName evidence="1">Uncharacterized protein</fullName>
    </submittedName>
</protein>
<organism evidence="1 2">
    <name type="scientific">Rhodococcus globerulus</name>
    <dbReference type="NCBI Taxonomy" id="33008"/>
    <lineage>
        <taxon>Bacteria</taxon>
        <taxon>Bacillati</taxon>
        <taxon>Actinomycetota</taxon>
        <taxon>Actinomycetes</taxon>
        <taxon>Mycobacteriales</taxon>
        <taxon>Nocardiaceae</taxon>
        <taxon>Rhodococcus</taxon>
    </lineage>
</organism>
<name>A0ABU4BRU7_RHOGO</name>